<protein>
    <submittedName>
        <fullName evidence="1">S-locus-specific glycoprotein S13</fullName>
    </submittedName>
</protein>
<evidence type="ECO:0000313" key="2">
    <source>
        <dbReference type="Proteomes" id="UP001180020"/>
    </source>
</evidence>
<dbReference type="PANTHER" id="PTHR32444">
    <property type="entry name" value="BULB-TYPE LECTIN DOMAIN-CONTAINING PROTEIN"/>
    <property type="match status" value="1"/>
</dbReference>
<reference evidence="1" key="1">
    <citation type="journal article" date="2023" name="Nat. Commun.">
        <title>Diploid and tetraploid genomes of Acorus and the evolution of monocots.</title>
        <authorList>
            <person name="Ma L."/>
            <person name="Liu K.W."/>
            <person name="Li Z."/>
            <person name="Hsiao Y.Y."/>
            <person name="Qi Y."/>
            <person name="Fu T."/>
            <person name="Tang G.D."/>
            <person name="Zhang D."/>
            <person name="Sun W.H."/>
            <person name="Liu D.K."/>
            <person name="Li Y."/>
            <person name="Chen G.Z."/>
            <person name="Liu X.D."/>
            <person name="Liao X.Y."/>
            <person name="Jiang Y.T."/>
            <person name="Yu X."/>
            <person name="Hao Y."/>
            <person name="Huang J."/>
            <person name="Zhao X.W."/>
            <person name="Ke S."/>
            <person name="Chen Y.Y."/>
            <person name="Wu W.L."/>
            <person name="Hsu J.L."/>
            <person name="Lin Y.F."/>
            <person name="Huang M.D."/>
            <person name="Li C.Y."/>
            <person name="Huang L."/>
            <person name="Wang Z.W."/>
            <person name="Zhao X."/>
            <person name="Zhong W.Y."/>
            <person name="Peng D.H."/>
            <person name="Ahmad S."/>
            <person name="Lan S."/>
            <person name="Zhang J.S."/>
            <person name="Tsai W.C."/>
            <person name="Van de Peer Y."/>
            <person name="Liu Z.J."/>
        </authorList>
    </citation>
    <scope>NUCLEOTIDE SEQUENCE</scope>
    <source>
        <strain evidence="1">CP</strain>
    </source>
</reference>
<dbReference type="PANTHER" id="PTHR32444:SF247">
    <property type="entry name" value="OS01G0958200 PROTEIN"/>
    <property type="match status" value="1"/>
</dbReference>
<keyword evidence="2" id="KW-1185">Reference proteome</keyword>
<comment type="caution">
    <text evidence="1">The sequence shown here is derived from an EMBL/GenBank/DDBJ whole genome shotgun (WGS) entry which is preliminary data.</text>
</comment>
<name>A0AAV9DRF3_ACOCL</name>
<reference evidence="1" key="2">
    <citation type="submission" date="2023-06" db="EMBL/GenBank/DDBJ databases">
        <authorList>
            <person name="Ma L."/>
            <person name="Liu K.-W."/>
            <person name="Li Z."/>
            <person name="Hsiao Y.-Y."/>
            <person name="Qi Y."/>
            <person name="Fu T."/>
            <person name="Tang G."/>
            <person name="Zhang D."/>
            <person name="Sun W.-H."/>
            <person name="Liu D.-K."/>
            <person name="Li Y."/>
            <person name="Chen G.-Z."/>
            <person name="Liu X.-D."/>
            <person name="Liao X.-Y."/>
            <person name="Jiang Y.-T."/>
            <person name="Yu X."/>
            <person name="Hao Y."/>
            <person name="Huang J."/>
            <person name="Zhao X.-W."/>
            <person name="Ke S."/>
            <person name="Chen Y.-Y."/>
            <person name="Wu W.-L."/>
            <person name="Hsu J.-L."/>
            <person name="Lin Y.-F."/>
            <person name="Huang M.-D."/>
            <person name="Li C.-Y."/>
            <person name="Huang L."/>
            <person name="Wang Z.-W."/>
            <person name="Zhao X."/>
            <person name="Zhong W.-Y."/>
            <person name="Peng D.-H."/>
            <person name="Ahmad S."/>
            <person name="Lan S."/>
            <person name="Zhang J.-S."/>
            <person name="Tsai W.-C."/>
            <person name="Van De Peer Y."/>
            <person name="Liu Z.-J."/>
        </authorList>
    </citation>
    <scope>NUCLEOTIDE SEQUENCE</scope>
    <source>
        <strain evidence="1">CP</strain>
        <tissue evidence="1">Leaves</tissue>
    </source>
</reference>
<evidence type="ECO:0000313" key="1">
    <source>
        <dbReference type="EMBL" id="KAK1303793.1"/>
    </source>
</evidence>
<gene>
    <name evidence="1" type="primary">SLSG</name>
    <name evidence="1" type="ORF">QJS10_CPB11g01018</name>
</gene>
<accession>A0AAV9DRF3</accession>
<dbReference type="EMBL" id="JAUJYO010000011">
    <property type="protein sequence ID" value="KAK1303793.1"/>
    <property type="molecule type" value="Genomic_DNA"/>
</dbReference>
<proteinExistence type="predicted"/>
<dbReference type="AlphaFoldDB" id="A0AAV9DRF3"/>
<sequence length="112" mass="12968">MAVATLFGHLKLGITRLTRLRKLETIGDDGMKFGWDLQTGLNRSMISSRSSNNPSSGDYLYYLDIHGLPQFMMRRRSDSVLTYRSGPWNGLRLSDVPEMKFYNMFHFELVQN</sequence>
<dbReference type="Proteomes" id="UP001180020">
    <property type="component" value="Unassembled WGS sequence"/>
</dbReference>
<organism evidence="1 2">
    <name type="scientific">Acorus calamus</name>
    <name type="common">Sweet flag</name>
    <dbReference type="NCBI Taxonomy" id="4465"/>
    <lineage>
        <taxon>Eukaryota</taxon>
        <taxon>Viridiplantae</taxon>
        <taxon>Streptophyta</taxon>
        <taxon>Embryophyta</taxon>
        <taxon>Tracheophyta</taxon>
        <taxon>Spermatophyta</taxon>
        <taxon>Magnoliopsida</taxon>
        <taxon>Liliopsida</taxon>
        <taxon>Acoraceae</taxon>
        <taxon>Acorus</taxon>
    </lineage>
</organism>